<accession>A0A9W4MIG3</accession>
<organism evidence="2 3">
    <name type="scientific">Actinacidiphila bryophytorum</name>
    <dbReference type="NCBI Taxonomy" id="1436133"/>
    <lineage>
        <taxon>Bacteria</taxon>
        <taxon>Bacillati</taxon>
        <taxon>Actinomycetota</taxon>
        <taxon>Actinomycetes</taxon>
        <taxon>Kitasatosporales</taxon>
        <taxon>Streptomycetaceae</taxon>
        <taxon>Actinacidiphila</taxon>
    </lineage>
</organism>
<feature type="region of interest" description="Disordered" evidence="1">
    <location>
        <begin position="1"/>
        <end position="41"/>
    </location>
</feature>
<dbReference type="Proteomes" id="UP001153328">
    <property type="component" value="Unassembled WGS sequence"/>
</dbReference>
<dbReference type="EMBL" id="CAJVAX010000023">
    <property type="protein sequence ID" value="CAG7658538.1"/>
    <property type="molecule type" value="Genomic_DNA"/>
</dbReference>
<proteinExistence type="predicted"/>
<protein>
    <submittedName>
        <fullName evidence="2">Uncharacterized protein</fullName>
    </submittedName>
</protein>
<evidence type="ECO:0000256" key="1">
    <source>
        <dbReference type="SAM" id="MobiDB-lite"/>
    </source>
</evidence>
<keyword evidence="3" id="KW-1185">Reference proteome</keyword>
<reference evidence="2" key="1">
    <citation type="submission" date="2021-06" db="EMBL/GenBank/DDBJ databases">
        <authorList>
            <person name="Arsene-Ploetze F."/>
        </authorList>
    </citation>
    <scope>NUCLEOTIDE SEQUENCE</scope>
    <source>
        <strain evidence="2">SBRY1</strain>
    </source>
</reference>
<evidence type="ECO:0000313" key="3">
    <source>
        <dbReference type="Proteomes" id="UP001153328"/>
    </source>
</evidence>
<dbReference type="AlphaFoldDB" id="A0A9W4MIG3"/>
<evidence type="ECO:0000313" key="2">
    <source>
        <dbReference type="EMBL" id="CAG7658538.1"/>
    </source>
</evidence>
<sequence>MMSSSTAIPPPHSRRMHTRPESRPYPRHASTAGTAADDVAGWVNHMTGATDGQRTTPSTRWCV</sequence>
<name>A0A9W4MIG3_9ACTN</name>
<comment type="caution">
    <text evidence="2">The sequence shown here is derived from an EMBL/GenBank/DDBJ whole genome shotgun (WGS) entry which is preliminary data.</text>
</comment>
<gene>
    <name evidence="2" type="ORF">SBRY_90297</name>
</gene>